<dbReference type="RefSeq" id="WP_111061871.1">
    <property type="nucleotide sequence ID" value="NZ_JBHUCU010000007.1"/>
</dbReference>
<dbReference type="Proteomes" id="UP000249248">
    <property type="component" value="Unassembled WGS sequence"/>
</dbReference>
<dbReference type="AlphaFoldDB" id="A0A2W1NTI2"/>
<keyword evidence="4" id="KW-1185">Reference proteome</keyword>
<feature type="domain" description="J" evidence="2">
    <location>
        <begin position="7"/>
        <end position="63"/>
    </location>
</feature>
<feature type="transmembrane region" description="Helical" evidence="1">
    <location>
        <begin position="115"/>
        <end position="137"/>
    </location>
</feature>
<dbReference type="SUPFAM" id="SSF46565">
    <property type="entry name" value="Chaperone J-domain"/>
    <property type="match status" value="1"/>
</dbReference>
<keyword evidence="1" id="KW-1133">Transmembrane helix</keyword>
<dbReference type="InterPro" id="IPR001623">
    <property type="entry name" value="DnaJ_domain"/>
</dbReference>
<dbReference type="PROSITE" id="PS50076">
    <property type="entry name" value="DNAJ_2"/>
    <property type="match status" value="1"/>
</dbReference>
<accession>A0A2W1NTI2</accession>
<dbReference type="PANTHER" id="PTHR24074">
    <property type="entry name" value="CO-CHAPERONE PROTEIN DJLA"/>
    <property type="match status" value="1"/>
</dbReference>
<proteinExistence type="predicted"/>
<dbReference type="InterPro" id="IPR050817">
    <property type="entry name" value="DjlA_DnaK_co-chaperone"/>
</dbReference>
<comment type="caution">
    <text evidence="3">The sequence shown here is derived from an EMBL/GenBank/DDBJ whole genome shotgun (WGS) entry which is preliminary data.</text>
</comment>
<feature type="transmembrane region" description="Helical" evidence="1">
    <location>
        <begin position="241"/>
        <end position="261"/>
    </location>
</feature>
<feature type="transmembrane region" description="Helical" evidence="1">
    <location>
        <begin position="206"/>
        <end position="229"/>
    </location>
</feature>
<keyword evidence="1" id="KW-0472">Membrane</keyword>
<dbReference type="Gene3D" id="1.10.287.110">
    <property type="entry name" value="DnaJ domain"/>
    <property type="match status" value="1"/>
</dbReference>
<reference evidence="3 4" key="1">
    <citation type="submission" date="2018-06" db="EMBL/GenBank/DDBJ databases">
        <title>The draft genome sequence of Crocinitomix sp. SM1701.</title>
        <authorList>
            <person name="Zhang X."/>
        </authorList>
    </citation>
    <scope>NUCLEOTIDE SEQUENCE [LARGE SCALE GENOMIC DNA]</scope>
    <source>
        <strain evidence="3 4">SM1701</strain>
    </source>
</reference>
<dbReference type="PRINTS" id="PR00625">
    <property type="entry name" value="JDOMAIN"/>
</dbReference>
<evidence type="ECO:0000259" key="2">
    <source>
        <dbReference type="PROSITE" id="PS50076"/>
    </source>
</evidence>
<dbReference type="EMBL" id="QKSB01000001">
    <property type="protein sequence ID" value="PZE18972.1"/>
    <property type="molecule type" value="Genomic_DNA"/>
</dbReference>
<evidence type="ECO:0000313" key="3">
    <source>
        <dbReference type="EMBL" id="PZE18972.1"/>
    </source>
</evidence>
<dbReference type="CDD" id="cd06257">
    <property type="entry name" value="DnaJ"/>
    <property type="match status" value="1"/>
</dbReference>
<name>A0A2W1NTI2_9FLAO</name>
<dbReference type="Pfam" id="PF00226">
    <property type="entry name" value="DnaJ"/>
    <property type="match status" value="1"/>
</dbReference>
<evidence type="ECO:0000256" key="1">
    <source>
        <dbReference type="SAM" id="Phobius"/>
    </source>
</evidence>
<sequence>MNPQKVHCFKILGITPTVDKVLIKRAYRKKAFEWHPDRNTSKEASKRFIELTEAYEFLVFDKVNTVTKGPVVTREELLQARMKHARARYYESKMKEAIAEQAYFEKLVSGNSAKLYYWFSLFSMLFGVLWLVDFYLLPKKSVAEIINSYVHQGGYFHFKVQDGNYIFKAQEVFGLLHNNSILAYYTSVFNDLKYIQLNNMNAGVTLVYPVFSFSFFTPFVQFVFMMPFLTLQFKKPQPWFTLVYFTTVYFVFPFLIFVLFYKII</sequence>
<dbReference type="SMART" id="SM00271">
    <property type="entry name" value="DnaJ"/>
    <property type="match status" value="1"/>
</dbReference>
<protein>
    <recommendedName>
        <fullName evidence="2">J domain-containing protein</fullName>
    </recommendedName>
</protein>
<gene>
    <name evidence="3" type="ORF">DNU06_01710</name>
</gene>
<keyword evidence="1" id="KW-0812">Transmembrane</keyword>
<evidence type="ECO:0000313" key="4">
    <source>
        <dbReference type="Proteomes" id="UP000249248"/>
    </source>
</evidence>
<dbReference type="InterPro" id="IPR036869">
    <property type="entry name" value="J_dom_sf"/>
</dbReference>
<organism evidence="3 4">
    <name type="scientific">Putridiphycobacter roseus</name>
    <dbReference type="NCBI Taxonomy" id="2219161"/>
    <lineage>
        <taxon>Bacteria</taxon>
        <taxon>Pseudomonadati</taxon>
        <taxon>Bacteroidota</taxon>
        <taxon>Flavobacteriia</taxon>
        <taxon>Flavobacteriales</taxon>
        <taxon>Crocinitomicaceae</taxon>
        <taxon>Putridiphycobacter</taxon>
    </lineage>
</organism>
<dbReference type="OrthoDB" id="9779622at2"/>